<dbReference type="EMBL" id="JAIRBB010000005">
    <property type="protein sequence ID" value="MCG2431007.1"/>
    <property type="molecule type" value="Genomic_DNA"/>
</dbReference>
<dbReference type="AlphaFoldDB" id="A0A9X1U690"/>
<dbReference type="SUPFAM" id="SSF56925">
    <property type="entry name" value="OMPA-like"/>
    <property type="match status" value="1"/>
</dbReference>
<evidence type="ECO:0000256" key="1">
    <source>
        <dbReference type="ARBA" id="ARBA00022729"/>
    </source>
</evidence>
<gene>
    <name evidence="4" type="ORF">K8344_07730</name>
</gene>
<evidence type="ECO:0000256" key="2">
    <source>
        <dbReference type="SAM" id="SignalP"/>
    </source>
</evidence>
<organism evidence="4 5">
    <name type="scientific">Aequorivita xiaoshiensis</name>
    <dbReference type="NCBI Taxonomy" id="2874476"/>
    <lineage>
        <taxon>Bacteria</taxon>
        <taxon>Pseudomonadati</taxon>
        <taxon>Bacteroidota</taxon>
        <taxon>Flavobacteriia</taxon>
        <taxon>Flavobacteriales</taxon>
        <taxon>Flavobacteriaceae</taxon>
        <taxon>Aequorivita</taxon>
    </lineage>
</organism>
<keyword evidence="5" id="KW-1185">Reference proteome</keyword>
<dbReference type="InterPro" id="IPR027385">
    <property type="entry name" value="Beta-barrel_OMP"/>
</dbReference>
<evidence type="ECO:0000313" key="5">
    <source>
        <dbReference type="Proteomes" id="UP001139462"/>
    </source>
</evidence>
<sequence>MRRYYLLILSVIFLFSTPTIAQEKWAVEFRPGLNFPTSDVGDTDADIGYGFEITGAYKIMPHLAFYAGWGFNQFRGDDVFTHEDITLLEKGFTFGFQINRPIGTSSFSYLARAGAIYNRIELENIAGDITADTEYGFGWQLAVGIDYELASKISLRPMLRYRSLSTDIEIENVSTETKLNYFSFGIGLAKKF</sequence>
<dbReference type="InterPro" id="IPR011250">
    <property type="entry name" value="OMP/PagP_B-barrel"/>
</dbReference>
<evidence type="ECO:0000313" key="4">
    <source>
        <dbReference type="EMBL" id="MCG2431007.1"/>
    </source>
</evidence>
<dbReference type="RefSeq" id="WP_237608160.1">
    <property type="nucleotide sequence ID" value="NZ_JAIRBB010000005.1"/>
</dbReference>
<dbReference type="Pfam" id="PF13505">
    <property type="entry name" value="OMP_b-brl"/>
    <property type="match status" value="1"/>
</dbReference>
<evidence type="ECO:0000259" key="3">
    <source>
        <dbReference type="Pfam" id="PF13505"/>
    </source>
</evidence>
<comment type="caution">
    <text evidence="4">The sequence shown here is derived from an EMBL/GenBank/DDBJ whole genome shotgun (WGS) entry which is preliminary data.</text>
</comment>
<keyword evidence="1 2" id="KW-0732">Signal</keyword>
<accession>A0A9X1U690</accession>
<proteinExistence type="predicted"/>
<name>A0A9X1U690_9FLAO</name>
<feature type="domain" description="Outer membrane protein beta-barrel" evidence="3">
    <location>
        <begin position="8"/>
        <end position="192"/>
    </location>
</feature>
<dbReference type="Proteomes" id="UP001139462">
    <property type="component" value="Unassembled WGS sequence"/>
</dbReference>
<protein>
    <submittedName>
        <fullName evidence="4">Porin family protein</fullName>
    </submittedName>
</protein>
<reference evidence="4" key="1">
    <citation type="submission" date="2021-09" db="EMBL/GenBank/DDBJ databases">
        <title>Genome of Aequorivita sp. strain F64183.</title>
        <authorList>
            <person name="Wang Y."/>
        </authorList>
    </citation>
    <scope>NUCLEOTIDE SEQUENCE</scope>
    <source>
        <strain evidence="4">F64183</strain>
    </source>
</reference>
<feature type="chain" id="PRO_5040851505" evidence="2">
    <location>
        <begin position="22"/>
        <end position="192"/>
    </location>
</feature>
<feature type="signal peptide" evidence="2">
    <location>
        <begin position="1"/>
        <end position="21"/>
    </location>
</feature>
<dbReference type="Gene3D" id="2.40.160.20">
    <property type="match status" value="1"/>
</dbReference>